<evidence type="ECO:0000256" key="6">
    <source>
        <dbReference type="ARBA" id="ARBA00038076"/>
    </source>
</evidence>
<proteinExistence type="inferred from homology"/>
<dbReference type="InterPro" id="IPR050250">
    <property type="entry name" value="Macrolide_Exporter_MacB"/>
</dbReference>
<feature type="transmembrane region" description="Helical" evidence="7">
    <location>
        <begin position="327"/>
        <end position="349"/>
    </location>
</feature>
<keyword evidence="3 7" id="KW-0812">Transmembrane</keyword>
<evidence type="ECO:0000256" key="1">
    <source>
        <dbReference type="ARBA" id="ARBA00004651"/>
    </source>
</evidence>
<keyword evidence="4 7" id="KW-1133">Transmembrane helix</keyword>
<feature type="transmembrane region" description="Helical" evidence="7">
    <location>
        <begin position="20"/>
        <end position="39"/>
    </location>
</feature>
<comment type="subcellular location">
    <subcellularLocation>
        <location evidence="1">Cell membrane</location>
        <topology evidence="1">Multi-pass membrane protein</topology>
    </subcellularLocation>
</comment>
<keyword evidence="2" id="KW-1003">Cell membrane</keyword>
<dbReference type="EMBL" id="JBHRYA010000001">
    <property type="protein sequence ID" value="MFC3714654.1"/>
    <property type="molecule type" value="Genomic_DNA"/>
</dbReference>
<reference evidence="10" key="1">
    <citation type="journal article" date="2019" name="Int. J. Syst. Evol. Microbiol.">
        <title>The Global Catalogue of Microorganisms (GCM) 10K type strain sequencing project: providing services to taxonomists for standard genome sequencing and annotation.</title>
        <authorList>
            <consortium name="The Broad Institute Genomics Platform"/>
            <consortium name="The Broad Institute Genome Sequencing Center for Infectious Disease"/>
            <person name="Wu L."/>
            <person name="Ma J."/>
        </authorList>
    </citation>
    <scope>NUCLEOTIDE SEQUENCE [LARGE SCALE GENOMIC DNA]</scope>
    <source>
        <strain evidence="10">KCTC 42441</strain>
    </source>
</reference>
<accession>A0ABV7XHA0</accession>
<feature type="transmembrane region" description="Helical" evidence="7">
    <location>
        <begin position="369"/>
        <end position="388"/>
    </location>
</feature>
<evidence type="ECO:0000256" key="3">
    <source>
        <dbReference type="ARBA" id="ARBA00022692"/>
    </source>
</evidence>
<dbReference type="Proteomes" id="UP001595705">
    <property type="component" value="Unassembled WGS sequence"/>
</dbReference>
<evidence type="ECO:0000256" key="2">
    <source>
        <dbReference type="ARBA" id="ARBA00022475"/>
    </source>
</evidence>
<evidence type="ECO:0000259" key="8">
    <source>
        <dbReference type="Pfam" id="PF02687"/>
    </source>
</evidence>
<keyword evidence="10" id="KW-1185">Reference proteome</keyword>
<dbReference type="InterPro" id="IPR003838">
    <property type="entry name" value="ABC3_permease_C"/>
</dbReference>
<evidence type="ECO:0000256" key="7">
    <source>
        <dbReference type="SAM" id="Phobius"/>
    </source>
</evidence>
<feature type="domain" description="ABC3 transporter permease C-terminal" evidence="8">
    <location>
        <begin position="288"/>
        <end position="398"/>
    </location>
</feature>
<comment type="caution">
    <text evidence="9">The sequence shown here is derived from an EMBL/GenBank/DDBJ whole genome shotgun (WGS) entry which is preliminary data.</text>
</comment>
<protein>
    <submittedName>
        <fullName evidence="9">ABC transporter permease</fullName>
    </submittedName>
</protein>
<evidence type="ECO:0000313" key="9">
    <source>
        <dbReference type="EMBL" id="MFC3714654.1"/>
    </source>
</evidence>
<keyword evidence="5 7" id="KW-0472">Membrane</keyword>
<dbReference type="PANTHER" id="PTHR30572:SF4">
    <property type="entry name" value="ABC TRANSPORTER PERMEASE YTRF"/>
    <property type="match status" value="1"/>
</dbReference>
<dbReference type="Pfam" id="PF02687">
    <property type="entry name" value="FtsX"/>
    <property type="match status" value="1"/>
</dbReference>
<gene>
    <name evidence="9" type="ORF">ACFONC_00585</name>
</gene>
<feature type="transmembrane region" description="Helical" evidence="7">
    <location>
        <begin position="279"/>
        <end position="307"/>
    </location>
</feature>
<sequence length="405" mass="43612">MHIRPILSALSRHRASTLLIALEIALACAVLCNACFLIIQRLDNMRIDSGVDEASLAVVRLDGYSDQPANDLNARMLAGLRAIPGVESVAVINAVPFGQQAGAAGIFLDAENEHFGGVVDFYVGSPGSLETLGLRVVAGRAPQAADYQPVSNFVPEDAQVLVTRALAEQLWPGADPLGREFWLSGDRHFRVMGVLDHLAIARPGGRGAHSAEWSVFVPAQPGPQLLGNYVLRAAPGDLPRVMRAARETVARVAPTVVLDEEQTATLGELRERYFRSDRAMAGLLVGTIVALLLVTALGIVGLTSFWVSQRRRQIGVRRALGATRGDILRYFQTENFLIVSAGIVMGMLLAYGLNQGLMQQYELARLPAFYLPVGAIVLWLLGQVAVLAPARRATRVSPAEATRSI</sequence>
<dbReference type="RefSeq" id="WP_386741588.1">
    <property type="nucleotide sequence ID" value="NZ_JBHRYA010000001.1"/>
</dbReference>
<dbReference type="PANTHER" id="PTHR30572">
    <property type="entry name" value="MEMBRANE COMPONENT OF TRANSPORTER-RELATED"/>
    <property type="match status" value="1"/>
</dbReference>
<organism evidence="9 10">
    <name type="scientific">Luteimonas soli</name>
    <dbReference type="NCBI Taxonomy" id="1648966"/>
    <lineage>
        <taxon>Bacteria</taxon>
        <taxon>Pseudomonadati</taxon>
        <taxon>Pseudomonadota</taxon>
        <taxon>Gammaproteobacteria</taxon>
        <taxon>Lysobacterales</taxon>
        <taxon>Lysobacteraceae</taxon>
        <taxon>Luteimonas</taxon>
    </lineage>
</organism>
<evidence type="ECO:0000313" key="10">
    <source>
        <dbReference type="Proteomes" id="UP001595705"/>
    </source>
</evidence>
<name>A0ABV7XHA0_9GAMM</name>
<comment type="similarity">
    <text evidence="6">Belongs to the ABC-4 integral membrane protein family.</text>
</comment>
<evidence type="ECO:0000256" key="4">
    <source>
        <dbReference type="ARBA" id="ARBA00022989"/>
    </source>
</evidence>
<evidence type="ECO:0000256" key="5">
    <source>
        <dbReference type="ARBA" id="ARBA00023136"/>
    </source>
</evidence>